<comment type="caution">
    <text evidence="1">The sequence shown here is derived from an EMBL/GenBank/DDBJ whole genome shotgun (WGS) entry which is preliminary data.</text>
</comment>
<organism evidence="1 2">
    <name type="scientific">Cichorium intybus</name>
    <name type="common">Chicory</name>
    <dbReference type="NCBI Taxonomy" id="13427"/>
    <lineage>
        <taxon>Eukaryota</taxon>
        <taxon>Viridiplantae</taxon>
        <taxon>Streptophyta</taxon>
        <taxon>Embryophyta</taxon>
        <taxon>Tracheophyta</taxon>
        <taxon>Spermatophyta</taxon>
        <taxon>Magnoliopsida</taxon>
        <taxon>eudicotyledons</taxon>
        <taxon>Gunneridae</taxon>
        <taxon>Pentapetalae</taxon>
        <taxon>asterids</taxon>
        <taxon>campanulids</taxon>
        <taxon>Asterales</taxon>
        <taxon>Asteraceae</taxon>
        <taxon>Cichorioideae</taxon>
        <taxon>Cichorieae</taxon>
        <taxon>Cichoriinae</taxon>
        <taxon>Cichorium</taxon>
    </lineage>
</organism>
<name>A0ACB9CVB7_CICIN</name>
<dbReference type="Proteomes" id="UP001055811">
    <property type="component" value="Linkage Group LG05"/>
</dbReference>
<proteinExistence type="predicted"/>
<reference evidence="1 2" key="2">
    <citation type="journal article" date="2022" name="Mol. Ecol. Resour.">
        <title>The genomes of chicory, endive, great burdock and yacon provide insights into Asteraceae paleo-polyploidization history and plant inulin production.</title>
        <authorList>
            <person name="Fan W."/>
            <person name="Wang S."/>
            <person name="Wang H."/>
            <person name="Wang A."/>
            <person name="Jiang F."/>
            <person name="Liu H."/>
            <person name="Zhao H."/>
            <person name="Xu D."/>
            <person name="Zhang Y."/>
        </authorList>
    </citation>
    <scope>NUCLEOTIDE SEQUENCE [LARGE SCALE GENOMIC DNA]</scope>
    <source>
        <strain evidence="2">cv. Punajuju</strain>
        <tissue evidence="1">Leaves</tissue>
    </source>
</reference>
<dbReference type="EMBL" id="CM042013">
    <property type="protein sequence ID" value="KAI3738269.1"/>
    <property type="molecule type" value="Genomic_DNA"/>
</dbReference>
<accession>A0ACB9CVB7</accession>
<protein>
    <submittedName>
        <fullName evidence="1">Uncharacterized protein</fullName>
    </submittedName>
</protein>
<keyword evidence="2" id="KW-1185">Reference proteome</keyword>
<evidence type="ECO:0000313" key="2">
    <source>
        <dbReference type="Proteomes" id="UP001055811"/>
    </source>
</evidence>
<reference evidence="2" key="1">
    <citation type="journal article" date="2022" name="Mol. Ecol. Resour.">
        <title>The genomes of chicory, endive, great burdock and yacon provide insights into Asteraceae palaeo-polyploidization history and plant inulin production.</title>
        <authorList>
            <person name="Fan W."/>
            <person name="Wang S."/>
            <person name="Wang H."/>
            <person name="Wang A."/>
            <person name="Jiang F."/>
            <person name="Liu H."/>
            <person name="Zhao H."/>
            <person name="Xu D."/>
            <person name="Zhang Y."/>
        </authorList>
    </citation>
    <scope>NUCLEOTIDE SEQUENCE [LARGE SCALE GENOMIC DNA]</scope>
    <source>
        <strain evidence="2">cv. Punajuju</strain>
    </source>
</reference>
<sequence>MKNYGNTSYKHIIGVKIFLRSIHQCLLYVCKNIEGNWEKEVIAGHFAVVAVKCEKPKRFVVELRCLSNPVFLRLLKKAGEEYGFKHEGAIAIPCEPHELQLIIQEMRER</sequence>
<gene>
    <name evidence="1" type="ORF">L2E82_28292</name>
</gene>
<evidence type="ECO:0000313" key="1">
    <source>
        <dbReference type="EMBL" id="KAI3738269.1"/>
    </source>
</evidence>